<accession>A0A8H8CI23</accession>
<proteinExistence type="predicted"/>
<comment type="caution">
    <text evidence="1">The sequence shown here is derived from an EMBL/GenBank/DDBJ whole genome shotgun (WGS) entry which is preliminary data.</text>
</comment>
<gene>
    <name evidence="1" type="ORF">JR316_009370</name>
</gene>
<reference evidence="1" key="1">
    <citation type="submission" date="2021-02" db="EMBL/GenBank/DDBJ databases">
        <title>Psilocybe cubensis genome.</title>
        <authorList>
            <person name="Mckernan K.J."/>
            <person name="Crawford S."/>
            <person name="Trippe A."/>
            <person name="Kane L.T."/>
            <person name="Mclaughlin S."/>
        </authorList>
    </citation>
    <scope>NUCLEOTIDE SEQUENCE [LARGE SCALE GENOMIC DNA]</scope>
    <source>
        <strain evidence="1">MGC-MH-2018</strain>
    </source>
</reference>
<protein>
    <recommendedName>
        <fullName evidence="2">SnoaL-like domain-containing protein</fullName>
    </recommendedName>
</protein>
<dbReference type="InterPro" id="IPR032710">
    <property type="entry name" value="NTF2-like_dom_sf"/>
</dbReference>
<evidence type="ECO:0008006" key="2">
    <source>
        <dbReference type="Google" id="ProtNLM"/>
    </source>
</evidence>
<sequence>MSTSEVTRKVAQEWFGYVEGHQYEKLDALATPSANWWIGGSKEKIPVAGDMPYVQRRQGTEQLNEGADKSTTKLVGLTVDGNVAVLEVYRTLDGPGEKHYETYAIVKLILNEKGKIQEVREYLDFFALFKYLGVPGF</sequence>
<dbReference type="Gene3D" id="3.10.450.50">
    <property type="match status" value="1"/>
</dbReference>
<dbReference type="EMBL" id="JAFIQS010000009">
    <property type="protein sequence ID" value="KAG5165785.1"/>
    <property type="molecule type" value="Genomic_DNA"/>
</dbReference>
<organism evidence="1">
    <name type="scientific">Psilocybe cubensis</name>
    <name type="common">Psychedelic mushroom</name>
    <name type="synonym">Stropharia cubensis</name>
    <dbReference type="NCBI Taxonomy" id="181762"/>
    <lineage>
        <taxon>Eukaryota</taxon>
        <taxon>Fungi</taxon>
        <taxon>Dikarya</taxon>
        <taxon>Basidiomycota</taxon>
        <taxon>Agaricomycotina</taxon>
        <taxon>Agaricomycetes</taxon>
        <taxon>Agaricomycetidae</taxon>
        <taxon>Agaricales</taxon>
        <taxon>Agaricineae</taxon>
        <taxon>Strophariaceae</taxon>
        <taxon>Psilocybe</taxon>
    </lineage>
</organism>
<dbReference type="AlphaFoldDB" id="A0A8H8CI23"/>
<dbReference type="SUPFAM" id="SSF54427">
    <property type="entry name" value="NTF2-like"/>
    <property type="match status" value="1"/>
</dbReference>
<evidence type="ECO:0000313" key="1">
    <source>
        <dbReference type="EMBL" id="KAG5165785.1"/>
    </source>
</evidence>
<name>A0A8H8CI23_PSICU</name>
<dbReference type="OrthoDB" id="4646138at2759"/>